<feature type="region of interest" description="Disordered" evidence="1">
    <location>
        <begin position="27"/>
        <end position="47"/>
    </location>
</feature>
<feature type="compositionally biased region" description="Low complexity" evidence="1">
    <location>
        <begin position="80"/>
        <end position="94"/>
    </location>
</feature>
<evidence type="ECO:0000259" key="2">
    <source>
        <dbReference type="PROSITE" id="PS50106"/>
    </source>
</evidence>
<dbReference type="PANTHER" id="PTHR19964:SF97">
    <property type="entry name" value="PDZ DOMAIN-CONTAINING PROTEIN"/>
    <property type="match status" value="1"/>
</dbReference>
<dbReference type="CDD" id="cd00136">
    <property type="entry name" value="PDZ_canonical"/>
    <property type="match status" value="1"/>
</dbReference>
<feature type="domain" description="PDZ" evidence="2">
    <location>
        <begin position="434"/>
        <end position="511"/>
    </location>
</feature>
<feature type="region of interest" description="Disordered" evidence="1">
    <location>
        <begin position="267"/>
        <end position="400"/>
    </location>
</feature>
<dbReference type="AlphaFoldDB" id="A0A0K2SZG8"/>
<dbReference type="OrthoDB" id="6022711at2759"/>
<protein>
    <recommendedName>
        <fullName evidence="2">PDZ domain-containing protein</fullName>
    </recommendedName>
</protein>
<dbReference type="SMART" id="SM00228">
    <property type="entry name" value="PDZ"/>
    <property type="match status" value="2"/>
</dbReference>
<evidence type="ECO:0000256" key="1">
    <source>
        <dbReference type="SAM" id="MobiDB-lite"/>
    </source>
</evidence>
<feature type="region of interest" description="Disordered" evidence="1">
    <location>
        <begin position="202"/>
        <end position="230"/>
    </location>
</feature>
<feature type="compositionally biased region" description="Basic and acidic residues" evidence="1">
    <location>
        <begin position="95"/>
        <end position="112"/>
    </location>
</feature>
<dbReference type="Gene3D" id="2.30.42.10">
    <property type="match status" value="2"/>
</dbReference>
<feature type="non-terminal residue" evidence="3">
    <location>
        <position position="1"/>
    </location>
</feature>
<dbReference type="PANTHER" id="PTHR19964">
    <property type="entry name" value="MULTIPLE PDZ DOMAIN PROTEIN"/>
    <property type="match status" value="1"/>
</dbReference>
<sequence>GTMMRIWPRRTVNDADSVLLNGSFDQQSSRSSRYVKGGSLDNRYNSLSNSNNNLNTISNEWKAPSIFGQPKQRQSRTRAPRSSSTSSSKNSLISSEDHSHHHHHGSESKRISRVESLRNYFLKGSSSSSSNNSNNAHQHQLVHHAVPHQSLIPTSVIATDEICYGYPEFYATTTQKYGRCSCRHVPPPTTWHPHYTMHYPRRSRSTERVPDREHEVYSHRNRRRNSSLENLNKLLSTDGISDKPKENRIVKFKEPDSRYCLSILKNIGSHKSSSGGSNKTGTTKSILKDKKRKKVLGDDQEPLSTYNSNIISHHTVPAPNPVKEPSTDIEYHIDDDEDDKGSNGSNSTGGTPEDSPMGSRACFNNPEDSPDRISNTSTESHHESGYESDQQRIRDDQIPDTSNITSVEVNWEDDSNNTNVSLPSSDQINKQFILFRLQRREESDYDEEEEFLGISISAFSEESRHGFIISSIDDDGIAGKDGRLRIGDEIININDHSLRGIDIEDAEKLLRAGNLSEIDITVARYERVMSHGSSLLESSSTYSVDEGKRRPVRRKLPILADRPRSAPLFNEEASKTVIKVPDSVLPPTSKLKRGGRVGNQPLKKEITFEKGDGKRGLGFSVVGGKDSPRGSMGIFVKSIFENGQAAHEGSLREGDEILSINDKSLSGLSHQEVISEFRSVKNGKIVMSILRRNFNDKRRNCRKNI</sequence>
<organism evidence="3">
    <name type="scientific">Lepeophtheirus salmonis</name>
    <name type="common">Salmon louse</name>
    <name type="synonym">Caligus salmonis</name>
    <dbReference type="NCBI Taxonomy" id="72036"/>
    <lineage>
        <taxon>Eukaryota</taxon>
        <taxon>Metazoa</taxon>
        <taxon>Ecdysozoa</taxon>
        <taxon>Arthropoda</taxon>
        <taxon>Crustacea</taxon>
        <taxon>Multicrustacea</taxon>
        <taxon>Hexanauplia</taxon>
        <taxon>Copepoda</taxon>
        <taxon>Siphonostomatoida</taxon>
        <taxon>Caligidae</taxon>
        <taxon>Lepeophtheirus</taxon>
    </lineage>
</organism>
<feature type="compositionally biased region" description="Low complexity" evidence="1">
    <location>
        <begin position="342"/>
        <end position="351"/>
    </location>
</feature>
<proteinExistence type="predicted"/>
<feature type="compositionally biased region" description="Basic and acidic residues" evidence="1">
    <location>
        <begin position="204"/>
        <end position="218"/>
    </location>
</feature>
<feature type="compositionally biased region" description="Polar residues" evidence="1">
    <location>
        <begin position="302"/>
        <end position="312"/>
    </location>
</feature>
<feature type="region of interest" description="Disordered" evidence="1">
    <location>
        <begin position="61"/>
        <end position="112"/>
    </location>
</feature>
<accession>A0A0K2SZG8</accession>
<reference evidence="3" key="1">
    <citation type="submission" date="2014-05" db="EMBL/GenBank/DDBJ databases">
        <authorList>
            <person name="Chronopoulou M."/>
        </authorList>
    </citation>
    <scope>NUCLEOTIDE SEQUENCE</scope>
    <source>
        <tissue evidence="3">Whole organism</tissue>
    </source>
</reference>
<evidence type="ECO:0000313" key="3">
    <source>
        <dbReference type="EMBL" id="CDW19179.1"/>
    </source>
</evidence>
<dbReference type="InterPro" id="IPR051342">
    <property type="entry name" value="PDZ_scaffold"/>
</dbReference>
<dbReference type="PROSITE" id="PS50106">
    <property type="entry name" value="PDZ"/>
    <property type="match status" value="2"/>
</dbReference>
<dbReference type="Pfam" id="PF00595">
    <property type="entry name" value="PDZ"/>
    <property type="match status" value="2"/>
</dbReference>
<dbReference type="SUPFAM" id="SSF50156">
    <property type="entry name" value="PDZ domain-like"/>
    <property type="match status" value="2"/>
</dbReference>
<dbReference type="EMBL" id="HACA01001818">
    <property type="protein sequence ID" value="CDW19179.1"/>
    <property type="molecule type" value="Transcribed_RNA"/>
</dbReference>
<dbReference type="CDD" id="cd06759">
    <property type="entry name" value="PDZ3_PDZD2-PDZ1_hPro-IL-16-like"/>
    <property type="match status" value="1"/>
</dbReference>
<feature type="compositionally biased region" description="Low complexity" evidence="1">
    <location>
        <begin position="267"/>
        <end position="285"/>
    </location>
</feature>
<feature type="compositionally biased region" description="Basic and acidic residues" evidence="1">
    <location>
        <begin position="379"/>
        <end position="397"/>
    </location>
</feature>
<name>A0A0K2SZG8_LEPSM</name>
<dbReference type="InterPro" id="IPR036034">
    <property type="entry name" value="PDZ_sf"/>
</dbReference>
<feature type="domain" description="PDZ" evidence="2">
    <location>
        <begin position="605"/>
        <end position="679"/>
    </location>
</feature>
<dbReference type="InterPro" id="IPR001478">
    <property type="entry name" value="PDZ"/>
</dbReference>